<proteinExistence type="predicted"/>
<dbReference type="GO" id="GO:0008083">
    <property type="term" value="F:growth factor activity"/>
    <property type="evidence" value="ECO:0007669"/>
    <property type="project" value="TreeGrafter"/>
</dbReference>
<dbReference type="InterPro" id="IPR032104">
    <property type="entry name" value="Spaetzle"/>
</dbReference>
<feature type="compositionally biased region" description="Polar residues" evidence="4">
    <location>
        <begin position="43"/>
        <end position="61"/>
    </location>
</feature>
<dbReference type="GO" id="GO:0005121">
    <property type="term" value="F:Toll binding"/>
    <property type="evidence" value="ECO:0007669"/>
    <property type="project" value="TreeGrafter"/>
</dbReference>
<protein>
    <recommendedName>
        <fullName evidence="6">Spaetzle domain-containing protein</fullName>
    </recommendedName>
</protein>
<dbReference type="VEuPathDB" id="VectorBase:MDOMA2_019684"/>
<dbReference type="InterPro" id="IPR029034">
    <property type="entry name" value="Cystine-knot_cytokine"/>
</dbReference>
<keyword evidence="3" id="KW-0325">Glycoprotein</keyword>
<dbReference type="SUPFAM" id="SSF57501">
    <property type="entry name" value="Cystine-knot cytokines"/>
    <property type="match status" value="1"/>
</dbReference>
<accession>A0A1I8MTS7</accession>
<evidence type="ECO:0000256" key="2">
    <source>
        <dbReference type="ARBA" id="ARBA00023157"/>
    </source>
</evidence>
<keyword evidence="2" id="KW-1015">Disulfide bond</keyword>
<keyword evidence="1 5" id="KW-0732">Signal</keyword>
<dbReference type="OrthoDB" id="6359065at2759"/>
<dbReference type="STRING" id="7370.A0A1I8MTS7"/>
<feature type="region of interest" description="Disordered" evidence="4">
    <location>
        <begin position="180"/>
        <end position="207"/>
    </location>
</feature>
<sequence>MAQFSTQFPVLLSILFLLNPLSCVCSRIYNIRDMQKRDIPTNAPDTRQYESSQEEPTYQTNHRSDKTRDELISEIFQVGFPPGLTIFNNTSPFEVDDSQSSSSYSSYTQPITEAPFRALKDSTGKLTGVPSKELQTFPNDNTAKATPSSSYPLWSQPITEAPTFKVSRDPNGKLTAVPSKELQTFPKGNSYSDRSHDDSHYSHPVQKDEQKNLDMNYVISSDDCVEGKATFCTDVRNYPPETVVEEILKKNFINLNIFFGEDTISPDDFSQRMNNEPNVESLCESRTTLITPQAGWNIESNWTLIVNTDKYKQAIQIEECINEGSVCGPKQKIDPPPGYNITCKQSYIYRSLVSIADGKVLPNSFKFPSCCKCVMKPLKNY</sequence>
<dbReference type="FunFam" id="2.10.90.10:FF:000056">
    <property type="entry name" value="Protein spaetzle"/>
    <property type="match status" value="1"/>
</dbReference>
<feature type="chain" id="PRO_5044560825" description="Spaetzle domain-containing protein" evidence="5">
    <location>
        <begin position="27"/>
        <end position="381"/>
    </location>
</feature>
<dbReference type="eggNOG" id="ENOG502S688">
    <property type="taxonomic scope" value="Eukaryota"/>
</dbReference>
<dbReference type="Pfam" id="PF16077">
    <property type="entry name" value="Spaetzle"/>
    <property type="match status" value="1"/>
</dbReference>
<evidence type="ECO:0000256" key="4">
    <source>
        <dbReference type="SAM" id="MobiDB-lite"/>
    </source>
</evidence>
<dbReference type="VEuPathDB" id="VectorBase:MDOA008361"/>
<name>A0A1I8MTS7_MUSDO</name>
<organism evidence="7">
    <name type="scientific">Musca domestica</name>
    <name type="common">House fly</name>
    <dbReference type="NCBI Taxonomy" id="7370"/>
    <lineage>
        <taxon>Eukaryota</taxon>
        <taxon>Metazoa</taxon>
        <taxon>Ecdysozoa</taxon>
        <taxon>Arthropoda</taxon>
        <taxon>Hexapoda</taxon>
        <taxon>Insecta</taxon>
        <taxon>Pterygota</taxon>
        <taxon>Neoptera</taxon>
        <taxon>Endopterygota</taxon>
        <taxon>Diptera</taxon>
        <taxon>Brachycera</taxon>
        <taxon>Muscomorpha</taxon>
        <taxon>Muscoidea</taxon>
        <taxon>Muscidae</taxon>
        <taxon>Musca</taxon>
    </lineage>
</organism>
<dbReference type="AlphaFoldDB" id="A0A1I8MTS7"/>
<dbReference type="EnsemblMetazoa" id="MDOA008361-RA">
    <property type="protein sequence ID" value="MDOA008361-PA"/>
    <property type="gene ID" value="MDOA008361"/>
</dbReference>
<dbReference type="PANTHER" id="PTHR23199:SF12">
    <property type="entry name" value="NEUROTROPHIN 1-RELATED"/>
    <property type="match status" value="1"/>
</dbReference>
<evidence type="ECO:0000256" key="3">
    <source>
        <dbReference type="ARBA" id="ARBA00023180"/>
    </source>
</evidence>
<feature type="domain" description="Spaetzle" evidence="6">
    <location>
        <begin position="281"/>
        <end position="375"/>
    </location>
</feature>
<evidence type="ECO:0000313" key="7">
    <source>
        <dbReference type="EnsemblMetazoa" id="MDOA008361-PA"/>
    </source>
</evidence>
<dbReference type="InterPro" id="IPR052444">
    <property type="entry name" value="Spz/Toll_ligand-like"/>
</dbReference>
<feature type="region of interest" description="Disordered" evidence="4">
    <location>
        <begin position="38"/>
        <end position="65"/>
    </location>
</feature>
<dbReference type="Gene3D" id="2.10.90.10">
    <property type="entry name" value="Cystine-knot cytokines"/>
    <property type="match status" value="1"/>
</dbReference>
<dbReference type="GO" id="GO:0005615">
    <property type="term" value="C:extracellular space"/>
    <property type="evidence" value="ECO:0007669"/>
    <property type="project" value="UniProtKB-ARBA"/>
</dbReference>
<feature type="signal peptide" evidence="5">
    <location>
        <begin position="1"/>
        <end position="26"/>
    </location>
</feature>
<evidence type="ECO:0000259" key="6">
    <source>
        <dbReference type="Pfam" id="PF16077"/>
    </source>
</evidence>
<evidence type="ECO:0000256" key="1">
    <source>
        <dbReference type="ARBA" id="ARBA00022729"/>
    </source>
</evidence>
<gene>
    <name evidence="7" type="primary">101898905</name>
</gene>
<feature type="compositionally biased region" description="Basic and acidic residues" evidence="4">
    <location>
        <begin position="193"/>
        <end position="207"/>
    </location>
</feature>
<feature type="compositionally biased region" description="Polar residues" evidence="4">
    <location>
        <begin position="133"/>
        <end position="151"/>
    </location>
</feature>
<dbReference type="GO" id="GO:0021556">
    <property type="term" value="P:central nervous system formation"/>
    <property type="evidence" value="ECO:0007669"/>
    <property type="project" value="TreeGrafter"/>
</dbReference>
<evidence type="ECO:0000256" key="5">
    <source>
        <dbReference type="SAM" id="SignalP"/>
    </source>
</evidence>
<dbReference type="PANTHER" id="PTHR23199">
    <property type="entry name" value="NEUROTROPHIN 1-RELATED"/>
    <property type="match status" value="1"/>
</dbReference>
<feature type="region of interest" description="Disordered" evidence="4">
    <location>
        <begin position="129"/>
        <end position="151"/>
    </location>
</feature>
<reference evidence="7" key="1">
    <citation type="submission" date="2020-05" db="UniProtKB">
        <authorList>
            <consortium name="EnsemblMetazoa"/>
        </authorList>
    </citation>
    <scope>IDENTIFICATION</scope>
    <source>
        <strain evidence="7">Aabys</strain>
    </source>
</reference>
<dbReference type="GO" id="GO:0045087">
    <property type="term" value="P:innate immune response"/>
    <property type="evidence" value="ECO:0007669"/>
    <property type="project" value="TreeGrafter"/>
</dbReference>